<accession>A0A150XDY4</accession>
<protein>
    <submittedName>
        <fullName evidence="1">Uncharacterized protein</fullName>
    </submittedName>
</protein>
<gene>
    <name evidence="1" type="ORF">AWW68_18900</name>
</gene>
<evidence type="ECO:0000313" key="1">
    <source>
        <dbReference type="EMBL" id="KYG76927.1"/>
    </source>
</evidence>
<dbReference type="RefSeq" id="WP_068218601.1">
    <property type="nucleotide sequence ID" value="NZ_LRPC01000002.1"/>
</dbReference>
<comment type="caution">
    <text evidence="1">The sequence shown here is derived from an EMBL/GenBank/DDBJ whole genome shotgun (WGS) entry which is preliminary data.</text>
</comment>
<dbReference type="AlphaFoldDB" id="A0A150XDY4"/>
<name>A0A150XDY4_9BACT</name>
<sequence length="145" mass="17548">MKIWAYIDLIHRLETIDEDRLEIRRLYFRKRRRLTEQQAQSMLTKLYPVLGRCAAIVDYLRNDFPNNDRDEQQLEIWAIAERQLRLIRWLEDRLEEECTDHDFVPEIVFTPKGREKTILACTKCGKEVRILTQALIEKYNIKPEN</sequence>
<keyword evidence="2" id="KW-1185">Reference proteome</keyword>
<reference evidence="1 2" key="1">
    <citation type="submission" date="2016-01" db="EMBL/GenBank/DDBJ databases">
        <title>Genome sequencing of Roseivirga spongicola UST030701-084.</title>
        <authorList>
            <person name="Selvaratnam C."/>
            <person name="Thevarajoo S."/>
            <person name="Goh K.M."/>
            <person name="Ee R."/>
            <person name="Chan K.-G."/>
            <person name="Chong C.S."/>
        </authorList>
    </citation>
    <scope>NUCLEOTIDE SEQUENCE [LARGE SCALE GENOMIC DNA]</scope>
    <source>
        <strain evidence="1 2">UST030701-084</strain>
    </source>
</reference>
<proteinExistence type="predicted"/>
<evidence type="ECO:0000313" key="2">
    <source>
        <dbReference type="Proteomes" id="UP000075606"/>
    </source>
</evidence>
<organism evidence="1 2">
    <name type="scientific">Roseivirga spongicola</name>
    <dbReference type="NCBI Taxonomy" id="333140"/>
    <lineage>
        <taxon>Bacteria</taxon>
        <taxon>Pseudomonadati</taxon>
        <taxon>Bacteroidota</taxon>
        <taxon>Cytophagia</taxon>
        <taxon>Cytophagales</taxon>
        <taxon>Roseivirgaceae</taxon>
        <taxon>Roseivirga</taxon>
    </lineage>
</organism>
<dbReference type="EMBL" id="LRPC01000002">
    <property type="protein sequence ID" value="KYG76927.1"/>
    <property type="molecule type" value="Genomic_DNA"/>
</dbReference>
<dbReference type="Proteomes" id="UP000075606">
    <property type="component" value="Unassembled WGS sequence"/>
</dbReference>
<dbReference type="STRING" id="333140.AWW68_18900"/>